<gene>
    <name evidence="3" type="ORF">BDZ31_004684</name>
</gene>
<name>A0A840IL64_9ACTN</name>
<feature type="chain" id="PRO_5032473861" evidence="2">
    <location>
        <begin position="30"/>
        <end position="300"/>
    </location>
</feature>
<dbReference type="Proteomes" id="UP000585272">
    <property type="component" value="Unassembled WGS sequence"/>
</dbReference>
<protein>
    <submittedName>
        <fullName evidence="3">Uncharacterized protein</fullName>
    </submittedName>
</protein>
<proteinExistence type="predicted"/>
<feature type="region of interest" description="Disordered" evidence="1">
    <location>
        <begin position="281"/>
        <end position="300"/>
    </location>
</feature>
<reference evidence="3 4" key="1">
    <citation type="submission" date="2020-08" db="EMBL/GenBank/DDBJ databases">
        <title>Genomic Encyclopedia of Archaeal and Bacterial Type Strains, Phase II (KMG-II): from individual species to whole genera.</title>
        <authorList>
            <person name="Goeker M."/>
        </authorList>
    </citation>
    <scope>NUCLEOTIDE SEQUENCE [LARGE SCALE GENOMIC DNA]</scope>
    <source>
        <strain evidence="3 4">DSM 23288</strain>
    </source>
</reference>
<evidence type="ECO:0000313" key="4">
    <source>
        <dbReference type="Proteomes" id="UP000585272"/>
    </source>
</evidence>
<keyword evidence="2" id="KW-0732">Signal</keyword>
<dbReference type="EMBL" id="JACHNU010000010">
    <property type="protein sequence ID" value="MBB4665065.1"/>
    <property type="molecule type" value="Genomic_DNA"/>
</dbReference>
<evidence type="ECO:0000313" key="3">
    <source>
        <dbReference type="EMBL" id="MBB4665065.1"/>
    </source>
</evidence>
<dbReference type="AlphaFoldDB" id="A0A840IL64"/>
<dbReference type="RefSeq" id="WP_183345659.1">
    <property type="nucleotide sequence ID" value="NZ_JACHNU010000010.1"/>
</dbReference>
<evidence type="ECO:0000256" key="1">
    <source>
        <dbReference type="SAM" id="MobiDB-lite"/>
    </source>
</evidence>
<organism evidence="3 4">
    <name type="scientific">Conexibacter arvalis</name>
    <dbReference type="NCBI Taxonomy" id="912552"/>
    <lineage>
        <taxon>Bacteria</taxon>
        <taxon>Bacillati</taxon>
        <taxon>Actinomycetota</taxon>
        <taxon>Thermoleophilia</taxon>
        <taxon>Solirubrobacterales</taxon>
        <taxon>Conexibacteraceae</taxon>
        <taxon>Conexibacter</taxon>
    </lineage>
</organism>
<evidence type="ECO:0000256" key="2">
    <source>
        <dbReference type="SAM" id="SignalP"/>
    </source>
</evidence>
<comment type="caution">
    <text evidence="3">The sequence shown here is derived from an EMBL/GenBank/DDBJ whole genome shotgun (WGS) entry which is preliminary data.</text>
</comment>
<feature type="signal peptide" evidence="2">
    <location>
        <begin position="1"/>
        <end position="29"/>
    </location>
</feature>
<keyword evidence="4" id="KW-1185">Reference proteome</keyword>
<accession>A0A840IL64</accession>
<sequence length="300" mass="31217">MLKRVIGSAGAAALAAGLIALLAPGAANAATRTCPATFQVLHNDKIGAMNLPAGAYTVRVTNLSCASASRLFASFLQDYDGHLPSPWRANSAARSFTNGRASFSVRPARRVTPPGPPTPSNPTTCPGTFSVLHNDRIGSVALPRGRYTIRLLRSGLSCSGASTLFAQFLDSPSGVPAPWTITGSSGNATFNNNMGGFAFSVSRTGGSTNGGGRSATFCTVFTVEHDDNIGSLYLPRGRYEIVLPPSSTMSCAAAQRQFTAFLDAAALPRPWVLDAQRGSFSRGPGSSTTFAVDPLKGTLR</sequence>